<dbReference type="EMBL" id="JASCXX010000008">
    <property type="protein sequence ID" value="MDI6449093.1"/>
    <property type="molecule type" value="Genomic_DNA"/>
</dbReference>
<sequence length="42" mass="4570">MELEMGCPMPIWSSPATVMDPLPEQAHALGIALCQMGEELLE</sequence>
<reference evidence="1" key="1">
    <citation type="submission" date="2023-05" db="EMBL/GenBank/DDBJ databases">
        <title>Anaerotaeda fermentans gen. nov., sp. nov., a novel anaerobic planctomycete of the new family within the order Sedimentisphaerales isolated from Taman Peninsula, Russia.</title>
        <authorList>
            <person name="Khomyakova M.A."/>
            <person name="Merkel A.Y."/>
            <person name="Slobodkin A.I."/>
        </authorList>
    </citation>
    <scope>NUCLEOTIDE SEQUENCE</scope>
    <source>
        <strain evidence="1">M17dextr</strain>
    </source>
</reference>
<organism evidence="1 2">
    <name type="scientific">Anaerobaca lacustris</name>
    <dbReference type="NCBI Taxonomy" id="3044600"/>
    <lineage>
        <taxon>Bacteria</taxon>
        <taxon>Pseudomonadati</taxon>
        <taxon>Planctomycetota</taxon>
        <taxon>Phycisphaerae</taxon>
        <taxon>Sedimentisphaerales</taxon>
        <taxon>Anaerobacaceae</taxon>
        <taxon>Anaerobaca</taxon>
    </lineage>
</organism>
<protein>
    <submittedName>
        <fullName evidence="1">Uncharacterized protein</fullName>
    </submittedName>
</protein>
<gene>
    <name evidence="1" type="ORF">QJ522_08560</name>
</gene>
<keyword evidence="2" id="KW-1185">Reference proteome</keyword>
<dbReference type="AlphaFoldDB" id="A0AAW6TTZ8"/>
<evidence type="ECO:0000313" key="2">
    <source>
        <dbReference type="Proteomes" id="UP001431776"/>
    </source>
</evidence>
<dbReference type="RefSeq" id="WP_349244500.1">
    <property type="nucleotide sequence ID" value="NZ_JASCXX010000008.1"/>
</dbReference>
<proteinExistence type="predicted"/>
<dbReference type="Proteomes" id="UP001431776">
    <property type="component" value="Unassembled WGS sequence"/>
</dbReference>
<evidence type="ECO:0000313" key="1">
    <source>
        <dbReference type="EMBL" id="MDI6449093.1"/>
    </source>
</evidence>
<name>A0AAW6TTZ8_9BACT</name>
<accession>A0AAW6TTZ8</accession>
<comment type="caution">
    <text evidence="1">The sequence shown here is derived from an EMBL/GenBank/DDBJ whole genome shotgun (WGS) entry which is preliminary data.</text>
</comment>